<reference evidence="1" key="1">
    <citation type="submission" date="2021-06" db="EMBL/GenBank/DDBJ databases">
        <authorList>
            <person name="Kallberg Y."/>
            <person name="Tangrot J."/>
            <person name="Rosling A."/>
        </authorList>
    </citation>
    <scope>NUCLEOTIDE SEQUENCE</scope>
    <source>
        <strain evidence="1">AZ414A</strain>
    </source>
</reference>
<accession>A0A9N8VHA8</accession>
<sequence>MPPLPVQLSSLPKAFINAILENDDESSDASPDSVRNTQNDLLNNSFVEKEVLFACIQRIDDKIRSVKTEVLQIIQDRQDEFDKKKEKSVALRNKIDTLFLEVDNVSREVNDPEIGIKPKLLTTLEENRKVKQETQNTKCMIETLEYLCELQKSSQRFKEYMKQSRIEEAAGVITQMV</sequence>
<organism evidence="1 2">
    <name type="scientific">Diversispora eburnea</name>
    <dbReference type="NCBI Taxonomy" id="1213867"/>
    <lineage>
        <taxon>Eukaryota</taxon>
        <taxon>Fungi</taxon>
        <taxon>Fungi incertae sedis</taxon>
        <taxon>Mucoromycota</taxon>
        <taxon>Glomeromycotina</taxon>
        <taxon>Glomeromycetes</taxon>
        <taxon>Diversisporales</taxon>
        <taxon>Diversisporaceae</taxon>
        <taxon>Diversispora</taxon>
    </lineage>
</organism>
<dbReference type="Proteomes" id="UP000789706">
    <property type="component" value="Unassembled WGS sequence"/>
</dbReference>
<evidence type="ECO:0000313" key="1">
    <source>
        <dbReference type="EMBL" id="CAG8450811.1"/>
    </source>
</evidence>
<gene>
    <name evidence="1" type="ORF">DEBURN_LOCUS2123</name>
</gene>
<proteinExistence type="predicted"/>
<evidence type="ECO:0000313" key="2">
    <source>
        <dbReference type="Proteomes" id="UP000789706"/>
    </source>
</evidence>
<dbReference type="AlphaFoldDB" id="A0A9N8VHA8"/>
<keyword evidence="2" id="KW-1185">Reference proteome</keyword>
<protein>
    <submittedName>
        <fullName evidence="1">6740_t:CDS:1</fullName>
    </submittedName>
</protein>
<comment type="caution">
    <text evidence="1">The sequence shown here is derived from an EMBL/GenBank/DDBJ whole genome shotgun (WGS) entry which is preliminary data.</text>
</comment>
<dbReference type="OrthoDB" id="534815at2759"/>
<name>A0A9N8VHA8_9GLOM</name>
<dbReference type="EMBL" id="CAJVPK010000110">
    <property type="protein sequence ID" value="CAG8450811.1"/>
    <property type="molecule type" value="Genomic_DNA"/>
</dbReference>